<evidence type="ECO:0000256" key="1">
    <source>
        <dbReference type="ARBA" id="ARBA00022576"/>
    </source>
</evidence>
<comment type="cofactor">
    <cofactor evidence="4">
        <name>pyridoxal 5'-phosphate</name>
        <dbReference type="ChEBI" id="CHEBI:597326"/>
    </cofactor>
    <text evidence="4">Binds 1 pyridoxal phosphate per subunit.</text>
</comment>
<dbReference type="Gene3D" id="3.90.1150.10">
    <property type="entry name" value="Aspartate Aminotransferase, domain 1"/>
    <property type="match status" value="1"/>
</dbReference>
<dbReference type="InterPro" id="IPR015421">
    <property type="entry name" value="PyrdxlP-dep_Trfase_major"/>
</dbReference>
<dbReference type="EC" id="2.6.1.11" evidence="4"/>
<reference evidence="5 6" key="1">
    <citation type="journal article" date="2012" name="J. Bacteriol.">
        <title>Draft Genome Sequence of Novosphingobium nitrogenifigens Y88T.</title>
        <authorList>
            <person name="Strabala T.J."/>
            <person name="Macdonald L."/>
            <person name="Liu V."/>
            <person name="Smit A.M."/>
        </authorList>
    </citation>
    <scope>NUCLEOTIDE SEQUENCE [LARGE SCALE GENOMIC DNA]</scope>
    <source>
        <strain evidence="5 6">DSM 19370</strain>
    </source>
</reference>
<dbReference type="Gene3D" id="3.40.640.10">
    <property type="entry name" value="Type I PLP-dependent aspartate aminotransferase-like (Major domain)"/>
    <property type="match status" value="1"/>
</dbReference>
<evidence type="ECO:0000256" key="3">
    <source>
        <dbReference type="ARBA" id="ARBA00022898"/>
    </source>
</evidence>
<name>F1ZB86_9SPHN</name>
<dbReference type="RefSeq" id="WP_008067499.1">
    <property type="nucleotide sequence ID" value="NZ_AQWK01000006.1"/>
</dbReference>
<dbReference type="PROSITE" id="PS00600">
    <property type="entry name" value="AA_TRANSFER_CLASS_3"/>
    <property type="match status" value="1"/>
</dbReference>
<comment type="catalytic activity">
    <reaction evidence="4">
        <text>N(2)-acetyl-L-ornithine + 2-oxoglutarate = N-acetyl-L-glutamate 5-semialdehyde + L-glutamate</text>
        <dbReference type="Rhea" id="RHEA:18049"/>
        <dbReference type="ChEBI" id="CHEBI:16810"/>
        <dbReference type="ChEBI" id="CHEBI:29123"/>
        <dbReference type="ChEBI" id="CHEBI:29985"/>
        <dbReference type="ChEBI" id="CHEBI:57805"/>
        <dbReference type="EC" id="2.6.1.11"/>
    </reaction>
</comment>
<dbReference type="PANTHER" id="PTHR11986">
    <property type="entry name" value="AMINOTRANSFERASE CLASS III"/>
    <property type="match status" value="1"/>
</dbReference>
<dbReference type="HAMAP" id="MF_01107">
    <property type="entry name" value="ArgD_aminotrans_3"/>
    <property type="match status" value="1"/>
</dbReference>
<dbReference type="SUPFAM" id="SSF53383">
    <property type="entry name" value="PLP-dependent transferases"/>
    <property type="match status" value="1"/>
</dbReference>
<feature type="binding site" evidence="4">
    <location>
        <position position="134"/>
    </location>
    <ligand>
        <name>N(2)-acetyl-L-ornithine</name>
        <dbReference type="ChEBI" id="CHEBI:57805"/>
    </ligand>
</feature>
<dbReference type="CDD" id="cd00610">
    <property type="entry name" value="OAT_like"/>
    <property type="match status" value="1"/>
</dbReference>
<dbReference type="PIRSF" id="PIRSF000521">
    <property type="entry name" value="Transaminase_4ab_Lys_Orn"/>
    <property type="match status" value="1"/>
</dbReference>
<dbReference type="GO" id="GO:0005737">
    <property type="term" value="C:cytoplasm"/>
    <property type="evidence" value="ECO:0007669"/>
    <property type="project" value="UniProtKB-SubCell"/>
</dbReference>
<feature type="modified residue" description="N6-(pyridoxal phosphate)lysine" evidence="4">
    <location>
        <position position="247"/>
    </location>
</feature>
<comment type="subunit">
    <text evidence="4">Homodimer.</text>
</comment>
<dbReference type="InterPro" id="IPR005814">
    <property type="entry name" value="Aminotrans_3"/>
</dbReference>
<keyword evidence="6" id="KW-1185">Reference proteome</keyword>
<dbReference type="FunCoup" id="F1ZB86">
    <property type="interactions" value="579"/>
</dbReference>
<keyword evidence="4" id="KW-0055">Arginine biosynthesis</keyword>
<dbReference type="GO" id="GO:0042802">
    <property type="term" value="F:identical protein binding"/>
    <property type="evidence" value="ECO:0007669"/>
    <property type="project" value="TreeGrafter"/>
</dbReference>
<dbReference type="HOGENOM" id="CLU_016922_10_1_5"/>
<dbReference type="OrthoDB" id="9801834at2"/>
<keyword evidence="4" id="KW-0963">Cytoplasm</keyword>
<keyword evidence="3 4" id="KW-0663">Pyridoxal phosphate</keyword>
<keyword evidence="2 4" id="KW-0808">Transferase</keyword>
<dbReference type="GO" id="GO:0003992">
    <property type="term" value="F:N2-acetyl-L-ornithine:2-oxoglutarate 5-aminotransferase activity"/>
    <property type="evidence" value="ECO:0007669"/>
    <property type="project" value="UniProtKB-UniRule"/>
</dbReference>
<evidence type="ECO:0000256" key="2">
    <source>
        <dbReference type="ARBA" id="ARBA00022679"/>
    </source>
</evidence>
<dbReference type="EMBL" id="AEWJ01000044">
    <property type="protein sequence ID" value="EGD58047.1"/>
    <property type="molecule type" value="Genomic_DNA"/>
</dbReference>
<dbReference type="eggNOG" id="COG4992">
    <property type="taxonomic scope" value="Bacteria"/>
</dbReference>
<dbReference type="AlphaFoldDB" id="F1ZB86"/>
<feature type="binding site" evidence="4">
    <location>
        <position position="131"/>
    </location>
    <ligand>
        <name>pyridoxal 5'-phosphate</name>
        <dbReference type="ChEBI" id="CHEBI:597326"/>
    </ligand>
</feature>
<feature type="binding site" evidence="4">
    <location>
        <begin position="98"/>
        <end position="99"/>
    </location>
    <ligand>
        <name>pyridoxal 5'-phosphate</name>
        <dbReference type="ChEBI" id="CHEBI:597326"/>
    </ligand>
</feature>
<dbReference type="GO" id="GO:0006526">
    <property type="term" value="P:L-arginine biosynthetic process"/>
    <property type="evidence" value="ECO:0007669"/>
    <property type="project" value="UniProtKB-UniRule"/>
</dbReference>
<dbReference type="GO" id="GO:0030170">
    <property type="term" value="F:pyridoxal phosphate binding"/>
    <property type="evidence" value="ECO:0007669"/>
    <property type="project" value="InterPro"/>
</dbReference>
<comment type="caution">
    <text evidence="5">The sequence shown here is derived from an EMBL/GenBank/DDBJ whole genome shotgun (WGS) entry which is preliminary data.</text>
</comment>
<comment type="pathway">
    <text evidence="4">Amino-acid biosynthesis; L-arginine biosynthesis; N(2)-acetyl-L-ornithine from L-glutamate: step 4/4.</text>
</comment>
<dbReference type="InterPro" id="IPR015424">
    <property type="entry name" value="PyrdxlP-dep_Trfase"/>
</dbReference>
<dbReference type="InParanoid" id="F1ZB86"/>
<dbReference type="UniPathway" id="UPA00068">
    <property type="reaction ID" value="UER00109"/>
</dbReference>
<protein>
    <recommendedName>
        <fullName evidence="4">Acetylornithine aminotransferase</fullName>
        <shortName evidence="4">ACOAT</shortName>
        <ecNumber evidence="4">2.6.1.11</ecNumber>
    </recommendedName>
</protein>
<evidence type="ECO:0000313" key="6">
    <source>
        <dbReference type="Proteomes" id="UP000004728"/>
    </source>
</evidence>
<keyword evidence="4" id="KW-0028">Amino-acid biosynthesis</keyword>
<gene>
    <name evidence="4" type="primary">argD</name>
    <name evidence="5" type="ORF">Y88_0099</name>
</gene>
<feature type="binding site" evidence="4">
    <location>
        <position position="276"/>
    </location>
    <ligand>
        <name>pyridoxal 5'-phosphate</name>
        <dbReference type="ChEBI" id="CHEBI:597326"/>
    </ligand>
</feature>
<evidence type="ECO:0000313" key="5">
    <source>
        <dbReference type="EMBL" id="EGD58047.1"/>
    </source>
</evidence>
<dbReference type="STRING" id="983920.Y88_0099"/>
<organism evidence="5 6">
    <name type="scientific">Novosphingobium nitrogenifigens DSM 19370</name>
    <dbReference type="NCBI Taxonomy" id="983920"/>
    <lineage>
        <taxon>Bacteria</taxon>
        <taxon>Pseudomonadati</taxon>
        <taxon>Pseudomonadota</taxon>
        <taxon>Alphaproteobacteria</taxon>
        <taxon>Sphingomonadales</taxon>
        <taxon>Sphingomonadaceae</taxon>
        <taxon>Novosphingobium</taxon>
    </lineage>
</organism>
<dbReference type="NCBIfam" id="TIGR00707">
    <property type="entry name" value="argD"/>
    <property type="match status" value="1"/>
</dbReference>
<dbReference type="Pfam" id="PF00202">
    <property type="entry name" value="Aminotran_3"/>
    <property type="match status" value="1"/>
</dbReference>
<feature type="binding site" evidence="4">
    <location>
        <begin position="217"/>
        <end position="220"/>
    </location>
    <ligand>
        <name>pyridoxal 5'-phosphate</name>
        <dbReference type="ChEBI" id="CHEBI:597326"/>
    </ligand>
</feature>
<evidence type="ECO:0000256" key="4">
    <source>
        <dbReference type="HAMAP-Rule" id="MF_01107"/>
    </source>
</evidence>
<comment type="miscellaneous">
    <text evidence="4">May also have succinyldiaminopimelate aminotransferase activity, thus carrying out the corresponding step in lysine biosynthesis.</text>
</comment>
<dbReference type="NCBIfam" id="NF002325">
    <property type="entry name" value="PRK01278.1"/>
    <property type="match status" value="1"/>
</dbReference>
<dbReference type="InterPro" id="IPR004636">
    <property type="entry name" value="AcOrn/SuccOrn_fam"/>
</dbReference>
<dbReference type="FunFam" id="3.40.640.10:FF:000004">
    <property type="entry name" value="Acetylornithine aminotransferase"/>
    <property type="match status" value="1"/>
</dbReference>
<comment type="similarity">
    <text evidence="4">Belongs to the class-III pyridoxal-phosphate-dependent aminotransferase family. ArgD subfamily.</text>
</comment>
<dbReference type="Proteomes" id="UP000004728">
    <property type="component" value="Unassembled WGS sequence"/>
</dbReference>
<dbReference type="InterPro" id="IPR050103">
    <property type="entry name" value="Class-III_PLP-dep_AT"/>
</dbReference>
<keyword evidence="1 4" id="KW-0032">Aminotransferase</keyword>
<dbReference type="InterPro" id="IPR015422">
    <property type="entry name" value="PyrdxlP-dep_Trfase_small"/>
</dbReference>
<comment type="subcellular location">
    <subcellularLocation>
        <location evidence="4">Cytoplasm</location>
    </subcellularLocation>
</comment>
<dbReference type="PANTHER" id="PTHR11986:SF113">
    <property type="entry name" value="SUCCINYLORNITHINE TRANSAMINASE"/>
    <property type="match status" value="1"/>
</dbReference>
<proteinExistence type="inferred from homology"/>
<dbReference type="InterPro" id="IPR049704">
    <property type="entry name" value="Aminotrans_3_PPA_site"/>
</dbReference>
<accession>F1ZB86</accession>
<sequence length="400" mass="42101">MSGNEALMGVYNRAPLEVDRGEGVWLHATDGRVYLDCVSGIATNALGHCHPRLVAALKDQAEKLWHVSNIFRIPAQEQLAHKLTQASFADVAFFANSGTEAIECAIKTARRYHAARGDGHRIDVIGFAGSFHGRTYAAVNASGNAAYLDGFGPRLPGYVQIDLDDEAALVAAIAAPTAAAVLVEPVQGEGGARALSPEWLLRLKDMCRKAGVLVIHDEVQCGMGRTGRLFAHQWAPGAEPDIMAIAKAMGGGFPIGACLATRDAASGMVVGSHGTTFGGNPLAMAVGLAAFDLLADPTLLDHARQMGERFMSGLGKLVVAFGDIALDVRGKGLLIGVKLAVNNREMMATARDHGLLVAGGGDNCIRLLPPLIITDKEVDEALDRLATAFAATRRRLAQAA</sequence>
<feature type="binding site" evidence="4">
    <location>
        <position position="275"/>
    </location>
    <ligand>
        <name>N(2)-acetyl-L-ornithine</name>
        <dbReference type="ChEBI" id="CHEBI:57805"/>
    </ligand>
</feature>